<evidence type="ECO:0000313" key="2">
    <source>
        <dbReference type="EMBL" id="MDW6016772.1"/>
    </source>
</evidence>
<accession>A0ABU4IG00</accession>
<name>A0ABU4IG00_9VIBR</name>
<reference evidence="2 3" key="1">
    <citation type="submission" date="2023-11" db="EMBL/GenBank/DDBJ databases">
        <title>Plant-associative lifestyle of Vibrio porteresiae and its evolutionary dynamics.</title>
        <authorList>
            <person name="Rameshkumar N."/>
            <person name="Kirti K."/>
        </authorList>
    </citation>
    <scope>NUCLEOTIDE SEQUENCE [LARGE SCALE GENOMIC DNA]</scope>
    <source>
        <strain evidence="2 3">MSSRF60</strain>
    </source>
</reference>
<keyword evidence="1" id="KW-0175">Coiled coil</keyword>
<evidence type="ECO:0000313" key="3">
    <source>
        <dbReference type="Proteomes" id="UP001272325"/>
    </source>
</evidence>
<protein>
    <submittedName>
        <fullName evidence="2">Phage baseplate assembly protein V</fullName>
    </submittedName>
</protein>
<dbReference type="Proteomes" id="UP001272325">
    <property type="component" value="Unassembled WGS sequence"/>
</dbReference>
<organism evidence="2 3">
    <name type="scientific">Vibrio plantisponsor</name>
    <dbReference type="NCBI Taxonomy" id="664643"/>
    <lineage>
        <taxon>Bacteria</taxon>
        <taxon>Pseudomonadati</taxon>
        <taxon>Pseudomonadota</taxon>
        <taxon>Gammaproteobacteria</taxon>
        <taxon>Vibrionales</taxon>
        <taxon>Vibrionaceae</taxon>
        <taxon>Vibrio</taxon>
    </lineage>
</organism>
<proteinExistence type="predicted"/>
<keyword evidence="3" id="KW-1185">Reference proteome</keyword>
<comment type="caution">
    <text evidence="2">The sequence shown here is derived from an EMBL/GenBank/DDBJ whole genome shotgun (WGS) entry which is preliminary data.</text>
</comment>
<feature type="coiled-coil region" evidence="1">
    <location>
        <begin position="7"/>
        <end position="34"/>
    </location>
</feature>
<dbReference type="NCBIfam" id="TIGR01644">
    <property type="entry name" value="phage_P2_V"/>
    <property type="match status" value="1"/>
</dbReference>
<dbReference type="RefSeq" id="WP_171137444.1">
    <property type="nucleotide sequence ID" value="NZ_AP024893.1"/>
</dbReference>
<sequence length="233" mass="25016">MELLRRIAALQKQVEWLTEELESTNRRLENIIRLGTVAQANADTVDIQAGANLAEGTPFFVPAAGRVKHYRRPTVGEQCILINLGSGDNLNNAVALMGLRSNLYPFPTLKENEVMTDYGGGMTETYDLDAGSVKCIYPGGMFLNADLTHVGDQEHTGNTNRTGDSIFTGSFISTGLFNHQGAFAVAGGAGGGAATFEGGMNITGGDVVVDGYSVKLHFHYDYENRPTSQAMMS</sequence>
<dbReference type="Gene3D" id="2.40.50.230">
    <property type="entry name" value="Gp5 N-terminal domain"/>
    <property type="match status" value="1"/>
</dbReference>
<dbReference type="InterPro" id="IPR037026">
    <property type="entry name" value="Vgr_OB-fold_dom_sf"/>
</dbReference>
<gene>
    <name evidence="2" type="ORF">SBW85_03185</name>
</gene>
<evidence type="ECO:0000256" key="1">
    <source>
        <dbReference type="SAM" id="Coils"/>
    </source>
</evidence>
<dbReference type="EMBL" id="JAWRCN010000001">
    <property type="protein sequence ID" value="MDW6016772.1"/>
    <property type="molecule type" value="Genomic_DNA"/>
</dbReference>
<dbReference type="InterPro" id="IPR013046">
    <property type="entry name" value="GpV/Gp45"/>
</dbReference>